<dbReference type="VEuPathDB" id="FungiDB:PABG_03529"/>
<comment type="function">
    <text evidence="10 12">Plays a role in maintaining the mitochondrial genome and in controlling the mtDNA escape. Involved in the regulation of mtDNA nucleotide structure and number. May have a dispensable role in early maturation of pre-rRNA.</text>
</comment>
<organism evidence="14 15">
    <name type="scientific">Paracoccidioides brasiliensis</name>
    <dbReference type="NCBI Taxonomy" id="121759"/>
    <lineage>
        <taxon>Eukaryota</taxon>
        <taxon>Fungi</taxon>
        <taxon>Dikarya</taxon>
        <taxon>Ascomycota</taxon>
        <taxon>Pezizomycotina</taxon>
        <taxon>Eurotiomycetes</taxon>
        <taxon>Eurotiomycetidae</taxon>
        <taxon>Onygenales</taxon>
        <taxon>Ajellomycetaceae</taxon>
        <taxon>Paracoccidioides</taxon>
    </lineage>
</organism>
<keyword evidence="12" id="KW-0507">mRNA processing</keyword>
<dbReference type="EMBL" id="LZYO01000195">
    <property type="protein sequence ID" value="ODH26215.1"/>
    <property type="molecule type" value="Genomic_DNA"/>
</dbReference>
<evidence type="ECO:0000256" key="4">
    <source>
        <dbReference type="ARBA" id="ARBA00022692"/>
    </source>
</evidence>
<keyword evidence="6" id="KW-0809">Transit peptide</keyword>
<keyword evidence="8 12" id="KW-0496">Mitochondrion</keyword>
<sequence>MIGALGRRCLRAPGRLPTSVRLSRLLSTDLNHVPVHSRGDESGHIQAGPNESIVYVDNLFPLKLKWLRPISFASSDSSASSLIKRWIDRPEFAVANPESVIQRALPPELRTEITEIISRFDEGGAFVKFTHEPGVSATELERRLKEHLKNNPIRPWFNPFGATRAALVRGRPWIEDLYRIPNWRLKVEFLPTFPEASAAELTQETLYSLARRYGKLRDIVVQPSNSQDLPRYAFIDFQNLRYAITAKNCLHGYKVSEAEGGGKSGTLLKITYEGKVKGKWIRDWLFNHPRIVIPIFAALLATITVIVFDPIRTFCIKIRIKRPLHLDENMIWQWVQRQASKATDIISFRRQHAESGGLKAVWEDRKSDIELIKSWLLEAASTFIIIQGPRGTGKKELILDEVLKDRKYKLVIDCKPIQDANGDSVTINAAAAEVGYRPVFSWMNSVSSVIDVAIQGTTGAKAGFSETLDAQLGKILQNTTNALKQVALETRRQDDKDVNLNDEEYLEAHPECRPIVVIDNFLHKKTEKPMIYDKLAHWAATVMASNVARVIFLTADVSASKPLSEALPNTVFHQLSLRDCSQDVAKRFVLEHIRADTEGDKEGSGKIIKHMEQLDASIQALGGRLTDLEFLARMIKAGATPKDAVQRIIDESSAEILKMFILDLPAKGSHPWTAEQAWYLITKLGETGTENLRYNQILLNPLFKSGGESVIQALEQAELISVTSINGSPSTIKPARPVFHAAFKQLTDNKSLSSRFGMAILSQLIAMENENIETYEKELQVLGSLPKQTSETGPRIRWLLGKLSGSQTRVEEYEKSSSSLKRVLDVEH</sequence>
<comment type="subcellular location">
    <subcellularLocation>
        <location evidence="1 12">Mitochondrion inner membrane</location>
        <topology evidence="1 12">Single-pass membrane protein</topology>
    </subcellularLocation>
</comment>
<gene>
    <name evidence="14" type="ORF">ACO22_04731</name>
</gene>
<dbReference type="PANTHER" id="PTHR32198">
    <property type="entry name" value="MITOCHONDRIAL ESCAPE PROTEIN 2"/>
    <property type="match status" value="1"/>
</dbReference>
<evidence type="ECO:0000259" key="13">
    <source>
        <dbReference type="PROSITE" id="PS50102"/>
    </source>
</evidence>
<evidence type="ECO:0000256" key="11">
    <source>
        <dbReference type="PROSITE-ProRule" id="PRU00176"/>
    </source>
</evidence>
<evidence type="ECO:0000256" key="3">
    <source>
        <dbReference type="ARBA" id="ARBA00020222"/>
    </source>
</evidence>
<dbReference type="PANTHER" id="PTHR32198:SF2">
    <property type="entry name" value="MITOCHONDRIAL ESCAPE PROTEIN 2"/>
    <property type="match status" value="1"/>
</dbReference>
<comment type="similarity">
    <text evidence="2 12">Belongs to the YME2 family.</text>
</comment>
<dbReference type="Proteomes" id="UP000242814">
    <property type="component" value="Unassembled WGS sequence"/>
</dbReference>
<dbReference type="Pfam" id="PF00076">
    <property type="entry name" value="RRM_1"/>
    <property type="match status" value="1"/>
</dbReference>
<evidence type="ECO:0000313" key="14">
    <source>
        <dbReference type="EMBL" id="ODH26215.1"/>
    </source>
</evidence>
<keyword evidence="9" id="KW-0472">Membrane</keyword>
<comment type="caution">
    <text evidence="14">The sequence shown here is derived from an EMBL/GenBank/DDBJ whole genome shotgun (WGS) entry which is preliminary data.</text>
</comment>
<evidence type="ECO:0000256" key="6">
    <source>
        <dbReference type="ARBA" id="ARBA00022946"/>
    </source>
</evidence>
<dbReference type="InterPro" id="IPR012677">
    <property type="entry name" value="Nucleotide-bd_a/b_plait_sf"/>
</dbReference>
<evidence type="ECO:0000256" key="12">
    <source>
        <dbReference type="RuleBase" id="RU367108"/>
    </source>
</evidence>
<dbReference type="VEuPathDB" id="FungiDB:PADG_02099"/>
<dbReference type="GO" id="GO:0006397">
    <property type="term" value="P:mRNA processing"/>
    <property type="evidence" value="ECO:0007669"/>
    <property type="project" value="UniProtKB-UniRule"/>
</dbReference>
<keyword evidence="7" id="KW-1133">Transmembrane helix</keyword>
<keyword evidence="4" id="KW-0812">Transmembrane</keyword>
<evidence type="ECO:0000313" key="15">
    <source>
        <dbReference type="Proteomes" id="UP000242814"/>
    </source>
</evidence>
<reference evidence="14 15" key="1">
    <citation type="submission" date="2016-06" db="EMBL/GenBank/DDBJ databases">
        <authorList>
            <person name="Kjaerup R.B."/>
            <person name="Dalgaard T.S."/>
            <person name="Juul-Madsen H.R."/>
        </authorList>
    </citation>
    <scope>NUCLEOTIDE SEQUENCE [LARGE SCALE GENOMIC DNA]</scope>
    <source>
        <strain evidence="14 15">Pb300</strain>
    </source>
</reference>
<dbReference type="InterPro" id="IPR039627">
    <property type="entry name" value="Yme2_C"/>
</dbReference>
<keyword evidence="11 12" id="KW-0694">RNA-binding</keyword>
<dbReference type="PROSITE" id="PS50102">
    <property type="entry name" value="RRM"/>
    <property type="match status" value="1"/>
</dbReference>
<evidence type="ECO:0000256" key="9">
    <source>
        <dbReference type="ARBA" id="ARBA00023136"/>
    </source>
</evidence>
<dbReference type="Gene3D" id="3.30.70.330">
    <property type="match status" value="1"/>
</dbReference>
<keyword evidence="5 12" id="KW-0999">Mitochondrion inner membrane</keyword>
<dbReference type="InterPro" id="IPR018850">
    <property type="entry name" value="Mt_escape_2_C"/>
</dbReference>
<evidence type="ECO:0000256" key="1">
    <source>
        <dbReference type="ARBA" id="ARBA00004434"/>
    </source>
</evidence>
<evidence type="ECO:0000256" key="2">
    <source>
        <dbReference type="ARBA" id="ARBA00010320"/>
    </source>
</evidence>
<name>A0A1D2JC86_PARBR</name>
<dbReference type="AlphaFoldDB" id="A0A1D2JC86"/>
<dbReference type="InterPro" id="IPR000504">
    <property type="entry name" value="RRM_dom"/>
</dbReference>
<evidence type="ECO:0000256" key="10">
    <source>
        <dbReference type="ARBA" id="ARBA00025276"/>
    </source>
</evidence>
<accession>A0A1D2JC86</accession>
<feature type="domain" description="RRM" evidence="13">
    <location>
        <begin position="183"/>
        <end position="275"/>
    </location>
</feature>
<dbReference type="InterPro" id="IPR035979">
    <property type="entry name" value="RBD_domain_sf"/>
</dbReference>
<evidence type="ECO:0000256" key="5">
    <source>
        <dbReference type="ARBA" id="ARBA00022792"/>
    </source>
</evidence>
<dbReference type="GO" id="GO:0003723">
    <property type="term" value="F:RNA binding"/>
    <property type="evidence" value="ECO:0007669"/>
    <property type="project" value="UniProtKB-UniRule"/>
</dbReference>
<dbReference type="SUPFAM" id="SSF54928">
    <property type="entry name" value="RNA-binding domain, RBD"/>
    <property type="match status" value="1"/>
</dbReference>
<dbReference type="GO" id="GO:0005743">
    <property type="term" value="C:mitochondrial inner membrane"/>
    <property type="evidence" value="ECO:0007669"/>
    <property type="project" value="UniProtKB-SubCell"/>
</dbReference>
<evidence type="ECO:0000256" key="7">
    <source>
        <dbReference type="ARBA" id="ARBA00022989"/>
    </source>
</evidence>
<protein>
    <recommendedName>
        <fullName evidence="3 12">Mitochondrial escape protein 2</fullName>
    </recommendedName>
</protein>
<proteinExistence type="inferred from homology"/>
<dbReference type="Pfam" id="PF10443">
    <property type="entry name" value="RNA12"/>
    <property type="match status" value="1"/>
</dbReference>
<evidence type="ECO:0000256" key="8">
    <source>
        <dbReference type="ARBA" id="ARBA00023128"/>
    </source>
</evidence>